<reference evidence="1 2" key="1">
    <citation type="submission" date="2019-12" db="EMBL/GenBank/DDBJ databases">
        <title>Auraticoccus cholistani sp. nov., an actinomycete isolated from soil of Cholistan desert.</title>
        <authorList>
            <person name="Cheema M.T."/>
        </authorList>
    </citation>
    <scope>NUCLEOTIDE SEQUENCE [LARGE SCALE GENOMIC DNA]</scope>
    <source>
        <strain evidence="1 2">F435</strain>
    </source>
</reference>
<dbReference type="AlphaFoldDB" id="A0A6A9UQB2"/>
<sequence>MPSSSDWRDRLVAELREELLGRHPGDEEGRMLHAPGFRTGGRYYVFVTADELVLKLPAPRVQELIAGGQGSPCSPRPGHPMREWVQLAVADAATALPLVLESRAFVAAQVPR</sequence>
<dbReference type="EMBL" id="WPCU01000004">
    <property type="protein sequence ID" value="MVA75086.1"/>
    <property type="molecule type" value="Genomic_DNA"/>
</dbReference>
<gene>
    <name evidence="1" type="ORF">GC722_03445</name>
</gene>
<evidence type="ECO:0000313" key="1">
    <source>
        <dbReference type="EMBL" id="MVA75086.1"/>
    </source>
</evidence>
<keyword evidence="2" id="KW-1185">Reference proteome</keyword>
<evidence type="ECO:0000313" key="2">
    <source>
        <dbReference type="Proteomes" id="UP000435304"/>
    </source>
</evidence>
<organism evidence="1 2">
    <name type="scientific">Auraticoccus cholistanensis</name>
    <dbReference type="NCBI Taxonomy" id="2656650"/>
    <lineage>
        <taxon>Bacteria</taxon>
        <taxon>Bacillati</taxon>
        <taxon>Actinomycetota</taxon>
        <taxon>Actinomycetes</taxon>
        <taxon>Propionibacteriales</taxon>
        <taxon>Propionibacteriaceae</taxon>
        <taxon>Auraticoccus</taxon>
    </lineage>
</organism>
<protein>
    <recommendedName>
        <fullName evidence="3">MmcQ/YjbR family DNA-binding protein</fullName>
    </recommendedName>
</protein>
<evidence type="ECO:0008006" key="3">
    <source>
        <dbReference type="Google" id="ProtNLM"/>
    </source>
</evidence>
<name>A0A6A9UQB2_9ACTN</name>
<proteinExistence type="predicted"/>
<comment type="caution">
    <text evidence="1">The sequence shown here is derived from an EMBL/GenBank/DDBJ whole genome shotgun (WGS) entry which is preliminary data.</text>
</comment>
<dbReference type="Proteomes" id="UP000435304">
    <property type="component" value="Unassembled WGS sequence"/>
</dbReference>
<dbReference type="RefSeq" id="WP_197429743.1">
    <property type="nucleotide sequence ID" value="NZ_WPCU01000004.1"/>
</dbReference>
<accession>A0A6A9UQB2</accession>